<protein>
    <submittedName>
        <fullName evidence="1">YecH family protein</fullName>
    </submittedName>
</protein>
<dbReference type="EMBL" id="JACHVA010000127">
    <property type="protein sequence ID" value="MBC2603546.1"/>
    <property type="molecule type" value="Genomic_DNA"/>
</dbReference>
<accession>A0A7X1E5V8</accession>
<proteinExistence type="predicted"/>
<keyword evidence="2" id="KW-1185">Reference proteome</keyword>
<dbReference type="AlphaFoldDB" id="A0A7X1E5V8"/>
<organism evidence="1 2">
    <name type="scientific">Puniceicoccus vermicola</name>
    <dbReference type="NCBI Taxonomy" id="388746"/>
    <lineage>
        <taxon>Bacteria</taxon>
        <taxon>Pseudomonadati</taxon>
        <taxon>Verrucomicrobiota</taxon>
        <taxon>Opitutia</taxon>
        <taxon>Puniceicoccales</taxon>
        <taxon>Puniceicoccaceae</taxon>
        <taxon>Puniceicoccus</taxon>
    </lineage>
</organism>
<dbReference type="NCBIfam" id="TIGR03853">
    <property type="entry name" value="matur_matur"/>
    <property type="match status" value="1"/>
</dbReference>
<reference evidence="1 2" key="1">
    <citation type="submission" date="2020-07" db="EMBL/GenBank/DDBJ databases">
        <authorList>
            <person name="Feng X."/>
        </authorList>
    </citation>
    <scope>NUCLEOTIDE SEQUENCE [LARGE SCALE GENOMIC DNA]</scope>
    <source>
        <strain evidence="1 2">JCM14086</strain>
    </source>
</reference>
<evidence type="ECO:0000313" key="2">
    <source>
        <dbReference type="Proteomes" id="UP000525652"/>
    </source>
</evidence>
<gene>
    <name evidence="1" type="ORF">H5P30_17320</name>
</gene>
<comment type="caution">
    <text evidence="1">The sequence shown here is derived from an EMBL/GenBank/DDBJ whole genome shotgun (WGS) entry which is preliminary data.</text>
</comment>
<sequence length="84" mass="9152">MISQAPDQIHGHAVLEMMAQSDHTYTRTSLIAEIKENFGDDARFVICSGGNMTAEVLVDTLAAKGKFVGTEEAFQFDTGTMCNH</sequence>
<dbReference type="RefSeq" id="WP_185694170.1">
    <property type="nucleotide sequence ID" value="NZ_JACHVA010000127.1"/>
</dbReference>
<name>A0A7X1E5V8_9BACT</name>
<dbReference type="Proteomes" id="UP000525652">
    <property type="component" value="Unassembled WGS sequence"/>
</dbReference>
<dbReference type="Pfam" id="PF10678">
    <property type="entry name" value="DUF2492"/>
    <property type="match status" value="1"/>
</dbReference>
<evidence type="ECO:0000313" key="1">
    <source>
        <dbReference type="EMBL" id="MBC2603546.1"/>
    </source>
</evidence>
<dbReference type="InterPro" id="IPR019620">
    <property type="entry name" value="Metal-bd_prot_put"/>
</dbReference>